<dbReference type="InterPro" id="IPR006195">
    <property type="entry name" value="aa-tRNA-synth_II"/>
</dbReference>
<dbReference type="GO" id="GO:0005737">
    <property type="term" value="C:cytoplasm"/>
    <property type="evidence" value="ECO:0007669"/>
    <property type="project" value="UniProtKB-SubCell"/>
</dbReference>
<comment type="domain">
    <text evidence="12">Consists of two distinct domains, a catalytic core and a N-terminal extension that is involved in tRNA binding.</text>
</comment>
<dbReference type="PANTHER" id="PTHR43697">
    <property type="entry name" value="SERYL-TRNA SYNTHETASE"/>
    <property type="match status" value="1"/>
</dbReference>
<dbReference type="NCBIfam" id="TIGR00414">
    <property type="entry name" value="serS"/>
    <property type="match status" value="1"/>
</dbReference>
<evidence type="ECO:0000256" key="14">
    <source>
        <dbReference type="PIRSR" id="PIRSR001529-2"/>
    </source>
</evidence>
<dbReference type="PIRSF" id="PIRSF001529">
    <property type="entry name" value="Ser-tRNA-synth_IIa"/>
    <property type="match status" value="1"/>
</dbReference>
<dbReference type="PROSITE" id="PS50862">
    <property type="entry name" value="AA_TRNA_LIGASE_II"/>
    <property type="match status" value="1"/>
</dbReference>
<feature type="region of interest" description="Disordered" evidence="15">
    <location>
        <begin position="88"/>
        <end position="110"/>
    </location>
</feature>
<feature type="binding site" evidence="13">
    <location>
        <position position="427"/>
    </location>
    <ligand>
        <name>L-serine</name>
        <dbReference type="ChEBI" id="CHEBI:33384"/>
    </ligand>
</feature>
<dbReference type="CDD" id="cd00770">
    <property type="entry name" value="SerRS_core"/>
    <property type="match status" value="1"/>
</dbReference>
<accession>A0A0K2AVE5</accession>
<dbReference type="EMBL" id="CP012382">
    <property type="protein sequence ID" value="AKZ57090.1"/>
    <property type="molecule type" value="Genomic_DNA"/>
</dbReference>
<keyword evidence="7 12" id="KW-0067">ATP-binding</keyword>
<dbReference type="Gene3D" id="1.10.287.40">
    <property type="entry name" value="Serine-tRNA synthetase, tRNA binding domain"/>
    <property type="match status" value="1"/>
</dbReference>
<evidence type="ECO:0000256" key="5">
    <source>
        <dbReference type="ARBA" id="ARBA00022598"/>
    </source>
</evidence>
<evidence type="ECO:0000313" key="18">
    <source>
        <dbReference type="Proteomes" id="UP000061018"/>
    </source>
</evidence>
<gene>
    <name evidence="12 17" type="primary">serS</name>
    <name evidence="17" type="ORF">SAM23877_4045</name>
</gene>
<feature type="binding site" evidence="12">
    <location>
        <begin position="276"/>
        <end position="278"/>
    </location>
    <ligand>
        <name>L-serine</name>
        <dbReference type="ChEBI" id="CHEBI:33384"/>
    </ligand>
</feature>
<evidence type="ECO:0000256" key="13">
    <source>
        <dbReference type="PIRSR" id="PIRSR001529-1"/>
    </source>
</evidence>
<feature type="binding site" evidence="13">
    <location>
        <position position="307"/>
    </location>
    <ligand>
        <name>L-serine</name>
        <dbReference type="ChEBI" id="CHEBI:33384"/>
    </ligand>
</feature>
<dbReference type="InterPro" id="IPR033729">
    <property type="entry name" value="SerRS_core"/>
</dbReference>
<evidence type="ECO:0000259" key="16">
    <source>
        <dbReference type="PROSITE" id="PS50862"/>
    </source>
</evidence>
<feature type="binding site" evidence="12 14">
    <location>
        <begin position="394"/>
        <end position="397"/>
    </location>
    <ligand>
        <name>ATP</name>
        <dbReference type="ChEBI" id="CHEBI:30616"/>
    </ligand>
</feature>
<dbReference type="InterPro" id="IPR045864">
    <property type="entry name" value="aa-tRNA-synth_II/BPL/LPL"/>
</dbReference>
<comment type="function">
    <text evidence="12">Catalyzes the attachment of serine to tRNA(Ser). Is also able to aminoacylate tRNA(Sec) with serine, to form the misacylated tRNA L-seryl-tRNA(Sec), which will be further converted into selenocysteinyl-tRNA(Sec).</text>
</comment>
<dbReference type="Pfam" id="PF02403">
    <property type="entry name" value="Seryl_tRNA_N"/>
    <property type="match status" value="1"/>
</dbReference>
<keyword evidence="9 12" id="KW-0030">Aminoacyl-tRNA synthetase</keyword>
<proteinExistence type="inferred from homology"/>
<evidence type="ECO:0000256" key="15">
    <source>
        <dbReference type="SAM" id="MobiDB-lite"/>
    </source>
</evidence>
<dbReference type="InterPro" id="IPR002317">
    <property type="entry name" value="Ser-tRNA-ligase_type_1"/>
</dbReference>
<dbReference type="HAMAP" id="MF_00176">
    <property type="entry name" value="Ser_tRNA_synth_type1"/>
    <property type="match status" value="1"/>
</dbReference>
<keyword evidence="8 12" id="KW-0648">Protein biosynthesis</keyword>
<comment type="pathway">
    <text evidence="2 12">Aminoacyl-tRNA biosynthesis; selenocysteinyl-tRNA(Sec) biosynthesis; L-seryl-tRNA(Sec) from L-serine and tRNA(Sec): step 1/1.</text>
</comment>
<dbReference type="EC" id="6.1.1.11" evidence="12"/>
<keyword evidence="6 12" id="KW-0547">Nucleotide-binding</keyword>
<evidence type="ECO:0000256" key="1">
    <source>
        <dbReference type="ARBA" id="ARBA00004496"/>
    </source>
</evidence>
<evidence type="ECO:0000256" key="9">
    <source>
        <dbReference type="ARBA" id="ARBA00023146"/>
    </source>
</evidence>
<evidence type="ECO:0000256" key="11">
    <source>
        <dbReference type="ARBA" id="ARBA00048823"/>
    </source>
</evidence>
<feature type="binding site" evidence="13">
    <location>
        <position position="276"/>
    </location>
    <ligand>
        <name>L-serine</name>
        <dbReference type="ChEBI" id="CHEBI:33384"/>
    </ligand>
</feature>
<dbReference type="SUPFAM" id="SSF46589">
    <property type="entry name" value="tRNA-binding arm"/>
    <property type="match status" value="1"/>
</dbReference>
<evidence type="ECO:0000256" key="2">
    <source>
        <dbReference type="ARBA" id="ARBA00005045"/>
    </source>
</evidence>
<dbReference type="Proteomes" id="UP000061018">
    <property type="component" value="Chromosome"/>
</dbReference>
<comment type="catalytic activity">
    <reaction evidence="10 12">
        <text>tRNA(Sec) + L-serine + ATP = L-seryl-tRNA(Sec) + AMP + diphosphate + H(+)</text>
        <dbReference type="Rhea" id="RHEA:42580"/>
        <dbReference type="Rhea" id="RHEA-COMP:9742"/>
        <dbReference type="Rhea" id="RHEA-COMP:10128"/>
        <dbReference type="ChEBI" id="CHEBI:15378"/>
        <dbReference type="ChEBI" id="CHEBI:30616"/>
        <dbReference type="ChEBI" id="CHEBI:33019"/>
        <dbReference type="ChEBI" id="CHEBI:33384"/>
        <dbReference type="ChEBI" id="CHEBI:78442"/>
        <dbReference type="ChEBI" id="CHEBI:78533"/>
        <dbReference type="ChEBI" id="CHEBI:456215"/>
        <dbReference type="EC" id="6.1.1.11"/>
    </reaction>
</comment>
<evidence type="ECO:0000256" key="8">
    <source>
        <dbReference type="ARBA" id="ARBA00022917"/>
    </source>
</evidence>
<name>A0A0K2AVE5_STRA7</name>
<dbReference type="InterPro" id="IPR015866">
    <property type="entry name" value="Ser-tRNA-synth_1_N"/>
</dbReference>
<feature type="binding site" evidence="12 13">
    <location>
        <position position="330"/>
    </location>
    <ligand>
        <name>L-serine</name>
        <dbReference type="ChEBI" id="CHEBI:33384"/>
    </ligand>
</feature>
<dbReference type="KEGG" id="samb:SAM23877_4045"/>
<sequence>MISTRTFPEVAPTAVARTYSGSVRARRLLRSIPYPTSRIKRIFLMHDARALIEMGAEAVRRLARRGYSLDLSELESLQSRRNQNIRSADELRAESKRVASEVQQTAKQGGDISKLKERARELKDQIRDIEAGQVQVEEQLRDLLLSIPNLPDDAAPDGDSEDFAVEIRRVGTPPAFPFEPKDHVDLGEAIGILDFARATKLSGPRFAVSRGAGAALERALATLFLDLHTRRHGYVEHAVPYLVTRKTMTGTGQLPKFEEDLFKTGVADRELFLIPTAEVPLTNLYADEIIPPAELPLALTAHTPCFRSEAGSYGRDTRGLIRQHQFAKVEIVQMVDPADADATLETMVGHAEACLKELGLAYRVVKLAAGDTGFSAQLTYDIEVWIPSQNTYREISSVSNFGTFQARRANIRTRGEGGKPKLVATLNGSGLPVGRTLAALLEQCQQQDGSIVLPESLIPYLGFRRISADGTPEA</sequence>
<evidence type="ECO:0000313" key="17">
    <source>
        <dbReference type="EMBL" id="AKZ57090.1"/>
    </source>
</evidence>
<dbReference type="GO" id="GO:0005524">
    <property type="term" value="F:ATP binding"/>
    <property type="evidence" value="ECO:0007669"/>
    <property type="project" value="UniProtKB-UniRule"/>
</dbReference>
<dbReference type="PANTHER" id="PTHR43697:SF1">
    <property type="entry name" value="SERINE--TRNA LIGASE"/>
    <property type="match status" value="1"/>
</dbReference>
<dbReference type="UniPathway" id="UPA00906">
    <property type="reaction ID" value="UER00895"/>
</dbReference>
<dbReference type="GO" id="GO:0016260">
    <property type="term" value="P:selenocysteine biosynthetic process"/>
    <property type="evidence" value="ECO:0007669"/>
    <property type="project" value="UniProtKB-UniRule"/>
</dbReference>
<keyword evidence="5 12" id="KW-0436">Ligase</keyword>
<dbReference type="GO" id="GO:0006434">
    <property type="term" value="P:seryl-tRNA aminoacylation"/>
    <property type="evidence" value="ECO:0007669"/>
    <property type="project" value="UniProtKB-UniRule"/>
</dbReference>
<evidence type="ECO:0000256" key="4">
    <source>
        <dbReference type="ARBA" id="ARBA00022490"/>
    </source>
</evidence>
<dbReference type="Pfam" id="PF00587">
    <property type="entry name" value="tRNA-synt_2b"/>
    <property type="match status" value="1"/>
</dbReference>
<feature type="compositionally biased region" description="Basic and acidic residues" evidence="15">
    <location>
        <begin position="88"/>
        <end position="99"/>
    </location>
</feature>
<dbReference type="InterPro" id="IPR042103">
    <property type="entry name" value="SerRS_1_N_sf"/>
</dbReference>
<feature type="domain" description="Aminoacyl-transfer RNA synthetases class-II family profile" evidence="16">
    <location>
        <begin position="182"/>
        <end position="454"/>
    </location>
</feature>
<keyword evidence="4 12" id="KW-0963">Cytoplasm</keyword>
<comment type="subunit">
    <text evidence="12">Homodimer. The tRNA molecule binds across the dimer.</text>
</comment>
<feature type="binding site" evidence="12 14">
    <location>
        <begin position="307"/>
        <end position="309"/>
    </location>
    <ligand>
        <name>ATP</name>
        <dbReference type="ChEBI" id="CHEBI:30616"/>
    </ligand>
</feature>
<dbReference type="InterPro" id="IPR010978">
    <property type="entry name" value="tRNA-bd_arm"/>
</dbReference>
<organism evidence="17 18">
    <name type="scientific">Streptomyces ambofaciens (strain ATCC 23877 / 3486 / DSM 40053 / JCM 4204 / NBRC 12836 / NRRL B-2516)</name>
    <dbReference type="NCBI Taxonomy" id="278992"/>
    <lineage>
        <taxon>Bacteria</taxon>
        <taxon>Bacillati</taxon>
        <taxon>Actinomycetota</taxon>
        <taxon>Actinomycetes</taxon>
        <taxon>Kitasatosporales</taxon>
        <taxon>Streptomycetaceae</taxon>
        <taxon>Streptomyces</taxon>
    </lineage>
</organism>
<comment type="caution">
    <text evidence="12">Lacks conserved residue(s) required for the propagation of feature annotation.</text>
</comment>
<protein>
    <recommendedName>
        <fullName evidence="12">Serine--tRNA ligase</fullName>
        <ecNumber evidence="12">6.1.1.11</ecNumber>
    </recommendedName>
    <alternativeName>
        <fullName evidence="12">Seryl-tRNA synthetase</fullName>
        <shortName evidence="12">SerRS</shortName>
    </alternativeName>
    <alternativeName>
        <fullName evidence="12">Seryl-tRNA(Ser/Sec) synthetase</fullName>
    </alternativeName>
</protein>
<evidence type="ECO:0000256" key="6">
    <source>
        <dbReference type="ARBA" id="ARBA00022741"/>
    </source>
</evidence>
<dbReference type="PRINTS" id="PR00981">
    <property type="entry name" value="TRNASYNTHSER"/>
</dbReference>
<dbReference type="AlphaFoldDB" id="A0A0K2AVE5"/>
<reference evidence="18" key="1">
    <citation type="journal article" date="2015" name="J. Biotechnol.">
        <title>Complete genome sequence of Streptomyces ambofaciens ATCC 23877, the spiramycin producer.</title>
        <authorList>
            <person name="Thibessard A."/>
            <person name="Haas D."/>
            <person name="Gerbaud C."/>
            <person name="Aigle B."/>
            <person name="Lautru S."/>
            <person name="Pernodet J.L."/>
            <person name="Leblond P."/>
        </authorList>
    </citation>
    <scope>NUCLEOTIDE SEQUENCE [LARGE SCALE GENOMIC DNA]</scope>
    <source>
        <strain evidence="18">ATCC 23877 / 3486 / DSM 40053 / JCM 4204 / NBRC 12836 / NRRL B-2516</strain>
    </source>
</reference>
<comment type="subcellular location">
    <subcellularLocation>
        <location evidence="1 12">Cytoplasm</location>
    </subcellularLocation>
</comment>
<evidence type="ECO:0000256" key="10">
    <source>
        <dbReference type="ARBA" id="ARBA00047929"/>
    </source>
</evidence>
<evidence type="ECO:0000256" key="3">
    <source>
        <dbReference type="ARBA" id="ARBA00010728"/>
    </source>
</evidence>
<evidence type="ECO:0000256" key="7">
    <source>
        <dbReference type="ARBA" id="ARBA00022840"/>
    </source>
</evidence>
<comment type="similarity">
    <text evidence="3 12">Belongs to the class-II aminoacyl-tRNA synthetase family. Type-1 seryl-tRNA synthetase subfamily.</text>
</comment>
<dbReference type="InterPro" id="IPR002314">
    <property type="entry name" value="aa-tRNA-synt_IIb"/>
</dbReference>
<comment type="catalytic activity">
    <reaction evidence="11 12">
        <text>tRNA(Ser) + L-serine + ATP = L-seryl-tRNA(Ser) + AMP + diphosphate + H(+)</text>
        <dbReference type="Rhea" id="RHEA:12292"/>
        <dbReference type="Rhea" id="RHEA-COMP:9669"/>
        <dbReference type="Rhea" id="RHEA-COMP:9703"/>
        <dbReference type="ChEBI" id="CHEBI:15378"/>
        <dbReference type="ChEBI" id="CHEBI:30616"/>
        <dbReference type="ChEBI" id="CHEBI:33019"/>
        <dbReference type="ChEBI" id="CHEBI:33384"/>
        <dbReference type="ChEBI" id="CHEBI:78442"/>
        <dbReference type="ChEBI" id="CHEBI:78533"/>
        <dbReference type="ChEBI" id="CHEBI:456215"/>
        <dbReference type="EC" id="6.1.1.11"/>
    </reaction>
</comment>
<dbReference type="Gene3D" id="3.30.930.10">
    <property type="entry name" value="Bira Bifunctional Protein, Domain 2"/>
    <property type="match status" value="1"/>
</dbReference>
<dbReference type="GO" id="GO:0004828">
    <property type="term" value="F:serine-tRNA ligase activity"/>
    <property type="evidence" value="ECO:0007669"/>
    <property type="project" value="UniProtKB-UniRule"/>
</dbReference>
<evidence type="ECO:0000256" key="12">
    <source>
        <dbReference type="HAMAP-Rule" id="MF_00176"/>
    </source>
</evidence>
<dbReference type="SUPFAM" id="SSF55681">
    <property type="entry name" value="Class II aaRS and biotin synthetases"/>
    <property type="match status" value="1"/>
</dbReference>
<feature type="binding site" evidence="12">
    <location>
        <position position="429"/>
    </location>
    <ligand>
        <name>L-serine</name>
        <dbReference type="ChEBI" id="CHEBI:33384"/>
    </ligand>
</feature>